<accession>A0ABN9CRX5</accession>
<evidence type="ECO:0000313" key="1">
    <source>
        <dbReference type="EMBL" id="CAI9562723.1"/>
    </source>
</evidence>
<protein>
    <submittedName>
        <fullName evidence="1">Uncharacterized protein</fullName>
    </submittedName>
</protein>
<reference evidence="1" key="1">
    <citation type="submission" date="2023-05" db="EMBL/GenBank/DDBJ databases">
        <authorList>
            <person name="Stuckert A."/>
        </authorList>
    </citation>
    <scope>NUCLEOTIDE SEQUENCE</scope>
</reference>
<proteinExistence type="predicted"/>
<dbReference type="EMBL" id="CATNWA010012023">
    <property type="protein sequence ID" value="CAI9562723.1"/>
    <property type="molecule type" value="Genomic_DNA"/>
</dbReference>
<sequence>KGPSPNCSHKVGSMKLSKMSLYADALRVPFTGTKSLAIDSANS</sequence>
<comment type="caution">
    <text evidence="1">The sequence shown here is derived from an EMBL/GenBank/DDBJ whole genome shotgun (WGS) entry which is preliminary data.</text>
</comment>
<gene>
    <name evidence="1" type="ORF">SPARVUS_LOCUS5655250</name>
</gene>
<name>A0ABN9CRX5_9NEOB</name>
<keyword evidence="2" id="KW-1185">Reference proteome</keyword>
<dbReference type="Proteomes" id="UP001162483">
    <property type="component" value="Unassembled WGS sequence"/>
</dbReference>
<organism evidence="1 2">
    <name type="scientific">Staurois parvus</name>
    <dbReference type="NCBI Taxonomy" id="386267"/>
    <lineage>
        <taxon>Eukaryota</taxon>
        <taxon>Metazoa</taxon>
        <taxon>Chordata</taxon>
        <taxon>Craniata</taxon>
        <taxon>Vertebrata</taxon>
        <taxon>Euteleostomi</taxon>
        <taxon>Amphibia</taxon>
        <taxon>Batrachia</taxon>
        <taxon>Anura</taxon>
        <taxon>Neobatrachia</taxon>
        <taxon>Ranoidea</taxon>
        <taxon>Ranidae</taxon>
        <taxon>Staurois</taxon>
    </lineage>
</organism>
<evidence type="ECO:0000313" key="2">
    <source>
        <dbReference type="Proteomes" id="UP001162483"/>
    </source>
</evidence>
<feature type="non-terminal residue" evidence="1">
    <location>
        <position position="1"/>
    </location>
</feature>